<reference evidence="1 2" key="1">
    <citation type="submission" date="2024-04" db="EMBL/GenBank/DDBJ databases">
        <title>Tritrichomonas musculus Genome.</title>
        <authorList>
            <person name="Alves-Ferreira E."/>
            <person name="Grigg M."/>
            <person name="Lorenzi H."/>
            <person name="Galac M."/>
        </authorList>
    </citation>
    <scope>NUCLEOTIDE SEQUENCE [LARGE SCALE GENOMIC DNA]</scope>
    <source>
        <strain evidence="1 2">EAF2021</strain>
    </source>
</reference>
<proteinExistence type="predicted"/>
<evidence type="ECO:0000313" key="2">
    <source>
        <dbReference type="Proteomes" id="UP001470230"/>
    </source>
</evidence>
<keyword evidence="2" id="KW-1185">Reference proteome</keyword>
<gene>
    <name evidence="1" type="ORF">M9Y10_010099</name>
</gene>
<name>A0ABR2IQF4_9EUKA</name>
<sequence>MLLFKEDHPLVEGIFLLELTTPTCTSLMAMSSGIQNISNDIKSFEFCTPTSGSKYNQSCTFVYNNENIFYYILFFKPYPDSPESYELVIKSYQRCAHFYLDYFERLLSAFDDDKSPYDPNKIFNLAKVLISGWPTKLSNKMEIVYPDTFKSVEFTINDFTYHNYKSSLYFKPKLYTQIFDHLISQKPILLVVSDAIHASHACFSALSLLHPLRYMEPMIFWLRNDDPRYQEIKESPDKSPYFLVATDDPSDIKKKFDLVIQISDSDKKLNEKADIDFEEIVKNILLTIQGEFKNSLNKNPYSDVLNLPWIGPEIDEVYGNPKFSFMPTLDTLKIFERTNTCRFWRTRRCVLENMREPLLQSGNVDMAQFDKEQLETISDFYNSVKGKYEDDVHLKVVIKRHKSLVANQLTLISSDQSNE</sequence>
<dbReference type="EMBL" id="JAPFFF010000015">
    <property type="protein sequence ID" value="KAK8867127.1"/>
    <property type="molecule type" value="Genomic_DNA"/>
</dbReference>
<dbReference type="Proteomes" id="UP001470230">
    <property type="component" value="Unassembled WGS sequence"/>
</dbReference>
<evidence type="ECO:0008006" key="3">
    <source>
        <dbReference type="Google" id="ProtNLM"/>
    </source>
</evidence>
<comment type="caution">
    <text evidence="1">The sequence shown here is derived from an EMBL/GenBank/DDBJ whole genome shotgun (WGS) entry which is preliminary data.</text>
</comment>
<accession>A0ABR2IQF4</accession>
<evidence type="ECO:0000313" key="1">
    <source>
        <dbReference type="EMBL" id="KAK8867127.1"/>
    </source>
</evidence>
<protein>
    <recommendedName>
        <fullName evidence="3">UDENN domain-containing protein</fullName>
    </recommendedName>
</protein>
<organism evidence="1 2">
    <name type="scientific">Tritrichomonas musculus</name>
    <dbReference type="NCBI Taxonomy" id="1915356"/>
    <lineage>
        <taxon>Eukaryota</taxon>
        <taxon>Metamonada</taxon>
        <taxon>Parabasalia</taxon>
        <taxon>Tritrichomonadida</taxon>
        <taxon>Tritrichomonadidae</taxon>
        <taxon>Tritrichomonas</taxon>
    </lineage>
</organism>